<name>A0A0U1DNW1_9MYCO</name>
<proteinExistence type="predicted"/>
<dbReference type="InterPro" id="IPR002656">
    <property type="entry name" value="Acyl_transf_3_dom"/>
</dbReference>
<evidence type="ECO:0000313" key="3">
    <source>
        <dbReference type="EMBL" id="CQD20101.1"/>
    </source>
</evidence>
<dbReference type="GO" id="GO:0016020">
    <property type="term" value="C:membrane"/>
    <property type="evidence" value="ECO:0007669"/>
    <property type="project" value="TreeGrafter"/>
</dbReference>
<feature type="transmembrane region" description="Helical" evidence="1">
    <location>
        <begin position="153"/>
        <end position="175"/>
    </location>
</feature>
<keyword evidence="1" id="KW-0472">Membrane</keyword>
<feature type="transmembrane region" description="Helical" evidence="1">
    <location>
        <begin position="308"/>
        <end position="329"/>
    </location>
</feature>
<feature type="transmembrane region" description="Helical" evidence="1">
    <location>
        <begin position="87"/>
        <end position="105"/>
    </location>
</feature>
<dbReference type="AlphaFoldDB" id="A0A0U1DNW1"/>
<feature type="transmembrane region" description="Helical" evidence="1">
    <location>
        <begin position="256"/>
        <end position="274"/>
    </location>
</feature>
<keyword evidence="1" id="KW-1133">Transmembrane helix</keyword>
<accession>A0A0U1DNW1</accession>
<protein>
    <submittedName>
        <fullName evidence="3">Acetyltransferase AtfA</fullName>
    </submittedName>
</protein>
<dbReference type="PANTHER" id="PTHR23028">
    <property type="entry name" value="ACETYLTRANSFERASE"/>
    <property type="match status" value="1"/>
</dbReference>
<feature type="transmembrane region" description="Helical" evidence="1">
    <location>
        <begin position="45"/>
        <end position="67"/>
    </location>
</feature>
<dbReference type="Proteomes" id="UP000199601">
    <property type="component" value="Unassembled WGS sequence"/>
</dbReference>
<keyword evidence="3" id="KW-0808">Transferase</keyword>
<dbReference type="Pfam" id="PF01757">
    <property type="entry name" value="Acyl_transf_3"/>
    <property type="match status" value="1"/>
</dbReference>
<evidence type="ECO:0000256" key="1">
    <source>
        <dbReference type="SAM" id="Phobius"/>
    </source>
</evidence>
<sequence length="354" mass="38437">MIGQAFDRHHNALNLWRLILAVEVIVWHSFPVTGHHVSSPVAERLLFSVGVDGFFAVSGFLVTASWLHTPQPRQYLRARALRILPGFYTCLIVTAFVCAPIGVALQGGSALGLLRTSGPVKFVLFNSAIAQLKLDVGGTPQGVPHPRTWNASLWTLVYEVICYLAVLAIGVAGLARYRWMSSAMLAGGVTAALLLGPMADPWSWTIPQCVARFTIMFAAGAVLYQLRDVIPARWSWVAASLAIVAVSGLLLPDYRIIAALPLAYGIIASGIMLHNFHLHNDLSYGVYIYAWPTQQLLVISGLRHLNPLIFAVVATTATLPLAAASWFVIEKPALRLKAAQLPDHVDLPVRSGDL</sequence>
<gene>
    <name evidence="3" type="ORF">BN000_04766</name>
</gene>
<keyword evidence="1" id="KW-0812">Transmembrane</keyword>
<dbReference type="EMBL" id="CTEC01000002">
    <property type="protein sequence ID" value="CQD20101.1"/>
    <property type="molecule type" value="Genomic_DNA"/>
</dbReference>
<feature type="transmembrane region" description="Helical" evidence="1">
    <location>
        <begin position="233"/>
        <end position="250"/>
    </location>
</feature>
<organism evidence="3 4">
    <name type="scientific">Mycobacterium europaeum</name>
    <dbReference type="NCBI Taxonomy" id="761804"/>
    <lineage>
        <taxon>Bacteria</taxon>
        <taxon>Bacillati</taxon>
        <taxon>Actinomycetota</taxon>
        <taxon>Actinomycetes</taxon>
        <taxon>Mycobacteriales</taxon>
        <taxon>Mycobacteriaceae</taxon>
        <taxon>Mycobacterium</taxon>
        <taxon>Mycobacterium simiae complex</taxon>
    </lineage>
</organism>
<evidence type="ECO:0000313" key="4">
    <source>
        <dbReference type="Proteomes" id="UP000199601"/>
    </source>
</evidence>
<dbReference type="GO" id="GO:0016747">
    <property type="term" value="F:acyltransferase activity, transferring groups other than amino-acyl groups"/>
    <property type="evidence" value="ECO:0007669"/>
    <property type="project" value="InterPro"/>
</dbReference>
<keyword evidence="4" id="KW-1185">Reference proteome</keyword>
<dbReference type="PANTHER" id="PTHR23028:SF131">
    <property type="entry name" value="BLR2367 PROTEIN"/>
    <property type="match status" value="1"/>
</dbReference>
<evidence type="ECO:0000259" key="2">
    <source>
        <dbReference type="Pfam" id="PF01757"/>
    </source>
</evidence>
<feature type="domain" description="Acyltransferase 3" evidence="2">
    <location>
        <begin position="11"/>
        <end position="324"/>
    </location>
</feature>
<reference evidence="4" key="1">
    <citation type="submission" date="2015-03" db="EMBL/GenBank/DDBJ databases">
        <authorList>
            <person name="Urmite Genomes"/>
        </authorList>
    </citation>
    <scope>NUCLEOTIDE SEQUENCE [LARGE SCALE GENOMIC DNA]</scope>
    <source>
        <strain evidence="4">CSUR P1344</strain>
    </source>
</reference>
<dbReference type="InterPro" id="IPR050879">
    <property type="entry name" value="Acyltransferase_3"/>
</dbReference>
<dbReference type="GO" id="GO:0000271">
    <property type="term" value="P:polysaccharide biosynthetic process"/>
    <property type="evidence" value="ECO:0007669"/>
    <property type="project" value="TreeGrafter"/>
</dbReference>
<dbReference type="RefSeq" id="WP_090422864.1">
    <property type="nucleotide sequence ID" value="NZ_CTEC01000002.1"/>
</dbReference>
<feature type="transmembrane region" description="Helical" evidence="1">
    <location>
        <begin position="12"/>
        <end position="30"/>
    </location>
</feature>
<feature type="transmembrane region" description="Helical" evidence="1">
    <location>
        <begin position="182"/>
        <end position="199"/>
    </location>
</feature>